<proteinExistence type="predicted"/>
<comment type="caution">
    <text evidence="1">The sequence shown here is derived from an EMBL/GenBank/DDBJ whole genome shotgun (WGS) entry which is preliminary data.</text>
</comment>
<reference evidence="1" key="2">
    <citation type="submission" date="2020-01" db="EMBL/GenBank/DDBJ databases">
        <authorList>
            <person name="Campanaro S."/>
        </authorList>
    </citation>
    <scope>NUCLEOTIDE SEQUENCE</scope>
    <source>
        <strain evidence="1">AS06rmzACSIP_7</strain>
    </source>
</reference>
<dbReference type="Proteomes" id="UP000777265">
    <property type="component" value="Unassembled WGS sequence"/>
</dbReference>
<organism evidence="1 2">
    <name type="scientific">Syntrophorhabdus aromaticivorans</name>
    <dbReference type="NCBI Taxonomy" id="328301"/>
    <lineage>
        <taxon>Bacteria</taxon>
        <taxon>Pseudomonadati</taxon>
        <taxon>Thermodesulfobacteriota</taxon>
        <taxon>Syntrophorhabdia</taxon>
        <taxon>Syntrophorhabdales</taxon>
        <taxon>Syntrophorhabdaceae</taxon>
        <taxon>Syntrophorhabdus</taxon>
    </lineage>
</organism>
<dbReference type="EMBL" id="JAAYEE010000102">
    <property type="protein sequence ID" value="NLW35075.1"/>
    <property type="molecule type" value="Genomic_DNA"/>
</dbReference>
<dbReference type="AlphaFoldDB" id="A0A971S084"/>
<sequence length="174" mass="19050">MPKWSLPSLCNRMPDHTGSFLGCHYHCRAILGPAYRTGVSKLNLRADQMHSLPASFSAIPGPRQKSGEAAPSRLSTVLAIAAAATLCGMQGYRAMADWAGSLSQKARERFGCRVEDIPALFLDVSIDIEAESRGRARRIFIRRGGELRQIVAIEELPETVALANAIRRFGETLQ</sequence>
<protein>
    <submittedName>
        <fullName evidence="1">Transposase family protein</fullName>
    </submittedName>
</protein>
<reference evidence="1" key="1">
    <citation type="journal article" date="2020" name="Biotechnol. Biofuels">
        <title>New insights from the biogas microbiome by comprehensive genome-resolved metagenomics of nearly 1600 species originating from multiple anaerobic digesters.</title>
        <authorList>
            <person name="Campanaro S."/>
            <person name="Treu L."/>
            <person name="Rodriguez-R L.M."/>
            <person name="Kovalovszki A."/>
            <person name="Ziels R.M."/>
            <person name="Maus I."/>
            <person name="Zhu X."/>
            <person name="Kougias P.G."/>
            <person name="Basile A."/>
            <person name="Luo G."/>
            <person name="Schluter A."/>
            <person name="Konstantinidis K.T."/>
            <person name="Angelidaki I."/>
        </authorList>
    </citation>
    <scope>NUCLEOTIDE SEQUENCE</scope>
    <source>
        <strain evidence="1">AS06rmzACSIP_7</strain>
    </source>
</reference>
<evidence type="ECO:0000313" key="1">
    <source>
        <dbReference type="EMBL" id="NLW35075.1"/>
    </source>
</evidence>
<name>A0A971S084_9BACT</name>
<evidence type="ECO:0000313" key="2">
    <source>
        <dbReference type="Proteomes" id="UP000777265"/>
    </source>
</evidence>
<accession>A0A971S084</accession>
<gene>
    <name evidence="1" type="ORF">GXY80_06270</name>
</gene>